<comment type="caution">
    <text evidence="1">The sequence shown here is derived from an EMBL/GenBank/DDBJ whole genome shotgun (WGS) entry which is preliminary data.</text>
</comment>
<dbReference type="Gene3D" id="2.130.10.10">
    <property type="entry name" value="YVTN repeat-like/Quinoprotein amine dehydrogenase"/>
    <property type="match status" value="1"/>
</dbReference>
<keyword evidence="2" id="KW-1185">Reference proteome</keyword>
<evidence type="ECO:0000313" key="2">
    <source>
        <dbReference type="Proteomes" id="UP000015520"/>
    </source>
</evidence>
<dbReference type="SMART" id="SM00320">
    <property type="entry name" value="WD40"/>
    <property type="match status" value="2"/>
</dbReference>
<protein>
    <submittedName>
        <fullName evidence="1">Uncharacterized protein</fullName>
    </submittedName>
</protein>
<dbReference type="AlphaFoldDB" id="T0JH39"/>
<dbReference type="SUPFAM" id="SSF50978">
    <property type="entry name" value="WD40 repeat-like"/>
    <property type="match status" value="1"/>
</dbReference>
<dbReference type="eggNOG" id="COG2319">
    <property type="taxonomic scope" value="Bacteria"/>
</dbReference>
<accession>T0JH39</accession>
<dbReference type="InterPro" id="IPR001680">
    <property type="entry name" value="WD40_rpt"/>
</dbReference>
<evidence type="ECO:0000313" key="1">
    <source>
        <dbReference type="EMBL" id="EQB40395.1"/>
    </source>
</evidence>
<dbReference type="STRING" id="1172190.M947_00940"/>
<dbReference type="Proteomes" id="UP000015520">
    <property type="component" value="Unassembled WGS sequence"/>
</dbReference>
<proteinExistence type="predicted"/>
<dbReference type="InterPro" id="IPR015943">
    <property type="entry name" value="WD40/YVTN_repeat-like_dom_sf"/>
</dbReference>
<reference evidence="1 2" key="1">
    <citation type="submission" date="2013-07" db="EMBL/GenBank/DDBJ databases">
        <title>Sulfurimonas hongkongensis AST-10 Genome Sequencing.</title>
        <authorList>
            <person name="Cai L."/>
            <person name="Zhang T."/>
        </authorList>
    </citation>
    <scope>NUCLEOTIDE SEQUENCE [LARGE SCALE GENOMIC DNA]</scope>
    <source>
        <strain evidence="1 2">AST-10</strain>
    </source>
</reference>
<name>T0JH39_9BACT</name>
<dbReference type="PATRIC" id="fig|1172190.3.peg.183"/>
<dbReference type="OrthoDB" id="5337252at2"/>
<sequence>MQNYHIKNHFTLENPIVEVKLQEDNISFVDSQNVLYIFDKKFKLSLKMKLDKSNDTRHMFCNEFNISKNSISVPLKKNLISTLYNEGKIKATFKSTIHQSNINFTRYSKDAKYLLSASLDGKVFIHDLETKTIRYSYKNRPDYCSYATFSHKNKLVFVSYFNRTNTLLNLQDDTLVEFNTNDPIELAIFFDEDRKLFLANREGYSIIYDCIEKEIISQKVLFTHWPTSATLSQNRKNIVIGTRTNKLYIIDPFKNELINSMDFEDSAVANVDIKNNDLLIGFTNGNLSLIDLSYKKEQFLHHVNLKEYDKAKEILDSNCFLYLDDAIDKFKKSFDEVLVKAKELITKKFVDEAIKLVDPFMQYKEFKTKIDALLIQQDHIAHFIEAVEKKEIQNAYFFAQKYPIIESLHYYTLLENRWEKIYAEARSALEEDPLRGVHKAKNILSPYEKIPQKSELIKFLLNNSVMLSRADAAVKKQDFKTYFRLVEEFDFLKQTRLFKKIQDLAVSIKNKATQLYADGEYKAAQNTFRTILDFQEYKQFALNEIEKIDHILRFQFAIEKGNKKLIYSFANKYNFLSFTPEFEGFNEEFDKHINKALKVTKYGDVKKARYILNDYIGIKELEKKIDNCIKIGYLKQFENTDASPKEQDLFLKRYNFLFGIDNLLEASMIKKSLSALFKEFCEDPSTLEVKRYPDSLHL</sequence>
<dbReference type="RefSeq" id="WP_021286473.1">
    <property type="nucleotide sequence ID" value="NZ_AUPZ01000002.1"/>
</dbReference>
<dbReference type="InterPro" id="IPR036322">
    <property type="entry name" value="WD40_repeat_dom_sf"/>
</dbReference>
<dbReference type="EMBL" id="AUPZ01000002">
    <property type="protein sequence ID" value="EQB40395.1"/>
    <property type="molecule type" value="Genomic_DNA"/>
</dbReference>
<gene>
    <name evidence="1" type="ORF">M947_00940</name>
</gene>
<organism evidence="1 2">
    <name type="scientific">Sulfurimonas hongkongensis</name>
    <dbReference type="NCBI Taxonomy" id="1172190"/>
    <lineage>
        <taxon>Bacteria</taxon>
        <taxon>Pseudomonadati</taxon>
        <taxon>Campylobacterota</taxon>
        <taxon>Epsilonproteobacteria</taxon>
        <taxon>Campylobacterales</taxon>
        <taxon>Sulfurimonadaceae</taxon>
        <taxon>Sulfurimonas</taxon>
    </lineage>
</organism>